<dbReference type="Gene3D" id="3.30.2410.10">
    <property type="entry name" value="Hect, E3 ligase catalytic domain"/>
    <property type="match status" value="1"/>
</dbReference>
<evidence type="ECO:0000256" key="3">
    <source>
        <dbReference type="ARBA" id="ARBA00022679"/>
    </source>
</evidence>
<dbReference type="GO" id="GO:0061630">
    <property type="term" value="F:ubiquitin protein ligase activity"/>
    <property type="evidence" value="ECO:0007669"/>
    <property type="project" value="UniProtKB-EC"/>
</dbReference>
<feature type="active site" description="Glycyl thioester intermediate" evidence="5">
    <location>
        <position position="487"/>
    </location>
</feature>
<dbReference type="SMART" id="SM00119">
    <property type="entry name" value="HECTc"/>
    <property type="match status" value="1"/>
</dbReference>
<accession>A0A9D5A8Q0</accession>
<evidence type="ECO:0000256" key="1">
    <source>
        <dbReference type="ARBA" id="ARBA00000885"/>
    </source>
</evidence>
<dbReference type="FunFam" id="3.30.2410.10:FF:000011">
    <property type="entry name" value="Putative Ubiquitin-protein ligase E3C"/>
    <property type="match status" value="1"/>
</dbReference>
<keyword evidence="4 5" id="KW-0833">Ubl conjugation pathway</keyword>
<dbReference type="EC" id="2.3.2.26" evidence="2"/>
<sequence>MEWLFSHPEEVPEDDELARALAMSIGNSESDTKGEVPNSNAHTTAQQLEEKIVQFPSIDELLSTYTKPSRYGAAEVLVGLNVDNNAIIDEAKANAVIDDQPRHTLLRWIDGFARLVLKDKLAILRAAESIASVCINDHMRIAFKKAESGKIGALNLLFKRHPYSLFPFVLDVLASIPKTVPVQIYGKLLPGRSFPSGVAVRQDDWFECKKTVDFINTPKWYMDRARAMDAFSGQLDNFLSLLEFALRKGIFELQQFHQDVLYLHQVICSNDNDSKAGLHNIGHVWSPNSENYTMALLNDTRPDLVLDSDCASSLIYQHTGGIQGLHNMHGSFDIPNVPSTLTSRNSSLNSMPSGAIQQPTQVFLVEDFHQIIYLLLCHRYLMESLTDIQELTLLISGSLDSLDVDDLRQHTNYAGSYHSEHDVIEMFWEVLKGFSMENQEKFLKFVTGCSRGPLLGFRYLEPLFCIQRAGGNASEDALERLPTSTTCMNLLKLLPYRS</sequence>
<dbReference type="PANTHER" id="PTHR45700">
    <property type="entry name" value="UBIQUITIN-PROTEIN LIGASE E3C"/>
    <property type="match status" value="1"/>
</dbReference>
<keyword evidence="8" id="KW-1185">Reference proteome</keyword>
<proteinExistence type="predicted"/>
<gene>
    <name evidence="7" type="ORF">KIW84_062732</name>
</gene>
<feature type="domain" description="HECT" evidence="6">
    <location>
        <begin position="364"/>
        <end position="498"/>
    </location>
</feature>
<dbReference type="EMBL" id="JAMSHJ010000006">
    <property type="protein sequence ID" value="KAI5396635.1"/>
    <property type="molecule type" value="Genomic_DNA"/>
</dbReference>
<dbReference type="GO" id="GO:0006511">
    <property type="term" value="P:ubiquitin-dependent protein catabolic process"/>
    <property type="evidence" value="ECO:0007669"/>
    <property type="project" value="TreeGrafter"/>
</dbReference>
<keyword evidence="3" id="KW-0808">Transferase</keyword>
<protein>
    <recommendedName>
        <fullName evidence="2">HECT-type E3 ubiquitin transferase</fullName>
        <ecNumber evidence="2">2.3.2.26</ecNumber>
    </recommendedName>
</protein>
<name>A0A9D5A8Q0_PEA</name>
<evidence type="ECO:0000256" key="2">
    <source>
        <dbReference type="ARBA" id="ARBA00012485"/>
    </source>
</evidence>
<evidence type="ECO:0000256" key="4">
    <source>
        <dbReference type="ARBA" id="ARBA00022786"/>
    </source>
</evidence>
<dbReference type="AlphaFoldDB" id="A0A9D5A8Q0"/>
<organism evidence="7 8">
    <name type="scientific">Pisum sativum</name>
    <name type="common">Garden pea</name>
    <name type="synonym">Lathyrus oleraceus</name>
    <dbReference type="NCBI Taxonomy" id="3888"/>
    <lineage>
        <taxon>Eukaryota</taxon>
        <taxon>Viridiplantae</taxon>
        <taxon>Streptophyta</taxon>
        <taxon>Embryophyta</taxon>
        <taxon>Tracheophyta</taxon>
        <taxon>Spermatophyta</taxon>
        <taxon>Magnoliopsida</taxon>
        <taxon>eudicotyledons</taxon>
        <taxon>Gunneridae</taxon>
        <taxon>Pentapetalae</taxon>
        <taxon>rosids</taxon>
        <taxon>fabids</taxon>
        <taxon>Fabales</taxon>
        <taxon>Fabaceae</taxon>
        <taxon>Papilionoideae</taxon>
        <taxon>50 kb inversion clade</taxon>
        <taxon>NPAAA clade</taxon>
        <taxon>Hologalegina</taxon>
        <taxon>IRL clade</taxon>
        <taxon>Fabeae</taxon>
        <taxon>Lathyrus</taxon>
    </lineage>
</organism>
<evidence type="ECO:0000256" key="5">
    <source>
        <dbReference type="PROSITE-ProRule" id="PRU00104"/>
    </source>
</evidence>
<dbReference type="Pfam" id="PF00632">
    <property type="entry name" value="HECT"/>
    <property type="match status" value="1"/>
</dbReference>
<dbReference type="InterPro" id="IPR035983">
    <property type="entry name" value="Hect_E3_ubiquitin_ligase"/>
</dbReference>
<dbReference type="InterPro" id="IPR000569">
    <property type="entry name" value="HECT_dom"/>
</dbReference>
<dbReference type="InterPro" id="IPR044611">
    <property type="entry name" value="E3A/B/C-like"/>
</dbReference>
<evidence type="ECO:0000313" key="7">
    <source>
        <dbReference type="EMBL" id="KAI5396635.1"/>
    </source>
</evidence>
<evidence type="ECO:0000313" key="8">
    <source>
        <dbReference type="Proteomes" id="UP001058974"/>
    </source>
</evidence>
<dbReference type="SUPFAM" id="SSF56204">
    <property type="entry name" value="Hect, E3 ligase catalytic domain"/>
    <property type="match status" value="1"/>
</dbReference>
<dbReference type="PANTHER" id="PTHR45700:SF6">
    <property type="entry name" value="E3 UBIQUITIN-PROTEIN LIGASE UPL6"/>
    <property type="match status" value="1"/>
</dbReference>
<reference evidence="7 8" key="1">
    <citation type="journal article" date="2022" name="Nat. Genet.">
        <title>Improved pea reference genome and pan-genome highlight genomic features and evolutionary characteristics.</title>
        <authorList>
            <person name="Yang T."/>
            <person name="Liu R."/>
            <person name="Luo Y."/>
            <person name="Hu S."/>
            <person name="Wang D."/>
            <person name="Wang C."/>
            <person name="Pandey M.K."/>
            <person name="Ge S."/>
            <person name="Xu Q."/>
            <person name="Li N."/>
            <person name="Li G."/>
            <person name="Huang Y."/>
            <person name="Saxena R.K."/>
            <person name="Ji Y."/>
            <person name="Li M."/>
            <person name="Yan X."/>
            <person name="He Y."/>
            <person name="Liu Y."/>
            <person name="Wang X."/>
            <person name="Xiang C."/>
            <person name="Varshney R.K."/>
            <person name="Ding H."/>
            <person name="Gao S."/>
            <person name="Zong X."/>
        </authorList>
    </citation>
    <scope>NUCLEOTIDE SEQUENCE [LARGE SCALE GENOMIC DNA]</scope>
    <source>
        <strain evidence="7 8">cv. Zhongwan 6</strain>
    </source>
</reference>
<evidence type="ECO:0000259" key="6">
    <source>
        <dbReference type="PROSITE" id="PS50237"/>
    </source>
</evidence>
<dbReference type="GO" id="GO:0000209">
    <property type="term" value="P:protein polyubiquitination"/>
    <property type="evidence" value="ECO:0007669"/>
    <property type="project" value="InterPro"/>
</dbReference>
<dbReference type="Proteomes" id="UP001058974">
    <property type="component" value="Chromosome 6"/>
</dbReference>
<comment type="caution">
    <text evidence="7">The sequence shown here is derived from an EMBL/GenBank/DDBJ whole genome shotgun (WGS) entry which is preliminary data.</text>
</comment>
<comment type="catalytic activity">
    <reaction evidence="1">
        <text>S-ubiquitinyl-[E2 ubiquitin-conjugating enzyme]-L-cysteine + [acceptor protein]-L-lysine = [E2 ubiquitin-conjugating enzyme]-L-cysteine + N(6)-ubiquitinyl-[acceptor protein]-L-lysine.</text>
        <dbReference type="EC" id="2.3.2.26"/>
    </reaction>
</comment>
<dbReference type="PROSITE" id="PS50237">
    <property type="entry name" value="HECT"/>
    <property type="match status" value="1"/>
</dbReference>
<dbReference type="Gramene" id="Psat06G0273200-T1">
    <property type="protein sequence ID" value="KAI5396635.1"/>
    <property type="gene ID" value="KIW84_062732"/>
</dbReference>